<dbReference type="EMBL" id="GEVM01025929">
    <property type="protein sequence ID" value="JAU80009.1"/>
    <property type="molecule type" value="Transcribed_RNA"/>
</dbReference>
<evidence type="ECO:0000313" key="1">
    <source>
        <dbReference type="EMBL" id="JAU80009.1"/>
    </source>
</evidence>
<sequence length="181" mass="21160">MKEEEEKPKRRKCLSIYDRKLWEGFEEEGIDRILRGEITPKNLIITFPLPPFRKQMILKQDHGYHYLQREHLFVKELLSVFPNSKTIEWETYKTLQEILPIAKRMGITSIIIGRCTLTHDEMRIISMMNGAYSCFRVFDLISEDLGPQPPNHGNPTTNVVHPQLCMERFKSPASVGTARMI</sequence>
<protein>
    <submittedName>
        <fullName evidence="1">Uncharacterized protein</fullName>
    </submittedName>
</protein>
<accession>A0A1J3II29</accession>
<reference evidence="1" key="1">
    <citation type="submission" date="2016-07" db="EMBL/GenBank/DDBJ databases">
        <title>De novo transcriptome assembly of four accessions of the metal hyperaccumulator plant Noccaea caerulescens.</title>
        <authorList>
            <person name="Blande D."/>
            <person name="Halimaa P."/>
            <person name="Tervahauta A.I."/>
            <person name="Aarts M.G."/>
            <person name="Karenlampi S.O."/>
        </authorList>
    </citation>
    <scope>NUCLEOTIDE SEQUENCE</scope>
</reference>
<proteinExistence type="predicted"/>
<dbReference type="AlphaFoldDB" id="A0A1J3II29"/>
<organism evidence="1">
    <name type="scientific">Noccaea caerulescens</name>
    <name type="common">Alpine penny-cress</name>
    <name type="synonym">Thlaspi caerulescens</name>
    <dbReference type="NCBI Taxonomy" id="107243"/>
    <lineage>
        <taxon>Eukaryota</taxon>
        <taxon>Viridiplantae</taxon>
        <taxon>Streptophyta</taxon>
        <taxon>Embryophyta</taxon>
        <taxon>Tracheophyta</taxon>
        <taxon>Spermatophyta</taxon>
        <taxon>Magnoliopsida</taxon>
        <taxon>eudicotyledons</taxon>
        <taxon>Gunneridae</taxon>
        <taxon>Pentapetalae</taxon>
        <taxon>rosids</taxon>
        <taxon>malvids</taxon>
        <taxon>Brassicales</taxon>
        <taxon>Brassicaceae</taxon>
        <taxon>Coluteocarpeae</taxon>
        <taxon>Noccaea</taxon>
    </lineage>
</organism>
<gene>
    <name evidence="1" type="ORF">MP_TR3155_c1_g1_i1_g.8836</name>
</gene>
<name>A0A1J3II29_NOCCA</name>